<evidence type="ECO:0008006" key="3">
    <source>
        <dbReference type="Google" id="ProtNLM"/>
    </source>
</evidence>
<evidence type="ECO:0000313" key="2">
    <source>
        <dbReference type="EMBL" id="SVC89764.1"/>
    </source>
</evidence>
<feature type="region of interest" description="Disordered" evidence="1">
    <location>
        <begin position="35"/>
        <end position="58"/>
    </location>
</feature>
<reference evidence="2" key="1">
    <citation type="submission" date="2018-05" db="EMBL/GenBank/DDBJ databases">
        <authorList>
            <person name="Lanie J.A."/>
            <person name="Ng W.-L."/>
            <person name="Kazmierczak K.M."/>
            <person name="Andrzejewski T.M."/>
            <person name="Davidsen T.M."/>
            <person name="Wayne K.J."/>
            <person name="Tettelin H."/>
            <person name="Glass J.I."/>
            <person name="Rusch D."/>
            <person name="Podicherti R."/>
            <person name="Tsui H.-C.T."/>
            <person name="Winkler M.E."/>
        </authorList>
    </citation>
    <scope>NUCLEOTIDE SEQUENCE</scope>
</reference>
<sequence length="58" mass="6450">MNPIGINRRTFFDRVGDGLYGTALASLLTRDLYGTEPHHKAALPTDTKPRQSHFAPRA</sequence>
<protein>
    <recommendedName>
        <fullName evidence="3">DUF1501 domain-containing protein</fullName>
    </recommendedName>
</protein>
<evidence type="ECO:0000256" key="1">
    <source>
        <dbReference type="SAM" id="MobiDB-lite"/>
    </source>
</evidence>
<proteinExistence type="predicted"/>
<dbReference type="EMBL" id="UINC01117378">
    <property type="protein sequence ID" value="SVC89764.1"/>
    <property type="molecule type" value="Genomic_DNA"/>
</dbReference>
<accession>A0A382QW80</accession>
<feature type="non-terminal residue" evidence="2">
    <location>
        <position position="58"/>
    </location>
</feature>
<dbReference type="AlphaFoldDB" id="A0A382QW80"/>
<gene>
    <name evidence="2" type="ORF">METZ01_LOCUS342618</name>
</gene>
<name>A0A382QW80_9ZZZZ</name>
<organism evidence="2">
    <name type="scientific">marine metagenome</name>
    <dbReference type="NCBI Taxonomy" id="408172"/>
    <lineage>
        <taxon>unclassified sequences</taxon>
        <taxon>metagenomes</taxon>
        <taxon>ecological metagenomes</taxon>
    </lineage>
</organism>